<keyword evidence="3 4" id="KW-0408">Iron</keyword>
<dbReference type="AlphaFoldDB" id="A0A0C9S6T7"/>
<feature type="binding site" description="proximal binding residue" evidence="4">
    <location>
        <position position="378"/>
    </location>
    <ligand>
        <name>heme b</name>
        <dbReference type="ChEBI" id="CHEBI:60344"/>
    </ligand>
    <ligandPart>
        <name>Fe</name>
        <dbReference type="ChEBI" id="CHEBI:18248"/>
    </ligandPart>
</feature>
<evidence type="ECO:0000256" key="3">
    <source>
        <dbReference type="ARBA" id="ARBA00023004"/>
    </source>
</evidence>
<protein>
    <submittedName>
        <fullName evidence="6">TSA: Wollemia nobilis Ref_Wollemi_Transcript_14320_1605 transcribed RNA sequence</fullName>
    </submittedName>
</protein>
<comment type="similarity">
    <text evidence="1">Belongs to the indoleamine 2,3-dioxygenase family.</text>
</comment>
<dbReference type="Pfam" id="PF01231">
    <property type="entry name" value="IDO"/>
    <property type="match status" value="1"/>
</dbReference>
<dbReference type="Gene3D" id="1.20.58.480">
    <property type="match status" value="1"/>
</dbReference>
<dbReference type="EMBL" id="GCHU01014239">
    <property type="protein sequence ID" value="JAG86783.1"/>
    <property type="molecule type" value="Transcribed_RNA"/>
</dbReference>
<dbReference type="GO" id="GO:0016702">
    <property type="term" value="F:oxidoreductase activity, acting on single donors with incorporation of molecular oxygen, incorporation of two atoms of oxygen"/>
    <property type="evidence" value="ECO:0007669"/>
    <property type="project" value="UniProtKB-ARBA"/>
</dbReference>
<accession>A0A0C9S6T7</accession>
<evidence type="ECO:0000256" key="1">
    <source>
        <dbReference type="ARBA" id="ARBA00007119"/>
    </source>
</evidence>
<feature type="region of interest" description="Disordered" evidence="5">
    <location>
        <begin position="1"/>
        <end position="24"/>
    </location>
</feature>
<dbReference type="GO" id="GO:0046872">
    <property type="term" value="F:metal ion binding"/>
    <property type="evidence" value="ECO:0007669"/>
    <property type="project" value="UniProtKB-KW"/>
</dbReference>
<dbReference type="InterPro" id="IPR000898">
    <property type="entry name" value="Indolamine_dOase"/>
</dbReference>
<organism evidence="6">
    <name type="scientific">Wollemia nobilis</name>
    <dbReference type="NCBI Taxonomy" id="56998"/>
    <lineage>
        <taxon>Eukaryota</taxon>
        <taxon>Viridiplantae</taxon>
        <taxon>Streptophyta</taxon>
        <taxon>Embryophyta</taxon>
        <taxon>Tracheophyta</taxon>
        <taxon>Spermatophyta</taxon>
        <taxon>Pinopsida</taxon>
        <taxon>Pinidae</taxon>
        <taxon>Conifers II</taxon>
        <taxon>Araucariales</taxon>
        <taxon>Araucariaceae</taxon>
        <taxon>Wollemia</taxon>
    </lineage>
</organism>
<dbReference type="GO" id="GO:0019441">
    <property type="term" value="P:L-tryptophan catabolic process to kynurenine"/>
    <property type="evidence" value="ECO:0007669"/>
    <property type="project" value="InterPro"/>
</dbReference>
<sequence>MASEISPLVKNSTTPAIQDHPRTPREIKACTSTNNKIINQIFQVTPERGFLPSSDLPLRLPHPEFTAWEETLLDLPKLLLAYDHGEKLREKIKNLPPFPSQLLLSEGGNPHDTWRAMLVLTFMAHAYVWGAPSPPRVLPRVLAVPLCEISASLDMPPVLTYAGYSLLNWRVLDESGGIELGNIVSLNNFYGGLDDEWFRLVHVEIEAKAAKGLKGIEDAVEGVEQEDVDKVHSSLKEMNHVLKEMQQTLSRLGEKCDPHIYYHRVRKFLSGWRGNPAVPNGMIYEGVWDEPKFFYGETGAQSSILPAFDAALGVTHPSGALSDYLQVMRLHMPLPHRLYIQQIENGPSIRSFVTDHISDLGECYDACLTELYGFRSLHMKHASAYITQPGKKALKDEKGTGGTDFIPYLLQNATTTKEHLLNAHEG</sequence>
<evidence type="ECO:0000256" key="2">
    <source>
        <dbReference type="ARBA" id="ARBA00022723"/>
    </source>
</evidence>
<dbReference type="PANTHER" id="PTHR28657">
    <property type="entry name" value="INDOLEAMINE 2,3-DIOXYGENASE"/>
    <property type="match status" value="1"/>
</dbReference>
<dbReference type="GO" id="GO:0020037">
    <property type="term" value="F:heme binding"/>
    <property type="evidence" value="ECO:0007669"/>
    <property type="project" value="InterPro"/>
</dbReference>
<proteinExistence type="inferred from homology"/>
<evidence type="ECO:0000313" key="6">
    <source>
        <dbReference type="EMBL" id="JAG86783.1"/>
    </source>
</evidence>
<dbReference type="PANTHER" id="PTHR28657:SF5">
    <property type="entry name" value="INDOLEAMINE 2,3-DIOXYGENASE"/>
    <property type="match status" value="1"/>
</dbReference>
<dbReference type="InterPro" id="IPR037217">
    <property type="entry name" value="Trp/Indoleamine_2_3_dOase-like"/>
</dbReference>
<reference evidence="6" key="1">
    <citation type="submission" date="2015-02" db="EMBL/GenBank/DDBJ databases">
        <title>A transcriptome of Wollemia nobilis - a relic of Gondwana.</title>
        <authorList>
            <person name="Chia J.Y."/>
            <person name="Leong Y.S."/>
            <person name="Abdul Karim S."/>
            <person name="Wan Azmi N."/>
            <person name="Hercus R."/>
            <person name="Croft L."/>
        </authorList>
    </citation>
    <scope>NUCLEOTIDE SEQUENCE</scope>
    <source>
        <strain evidence="6">MaeBrown</strain>
        <tissue evidence="6">Leaf</tissue>
    </source>
</reference>
<dbReference type="SUPFAM" id="SSF140959">
    <property type="entry name" value="Indolic compounds 2,3-dioxygenase-like"/>
    <property type="match status" value="1"/>
</dbReference>
<keyword evidence="4" id="KW-0349">Heme</keyword>
<name>A0A0C9S6T7_9CONI</name>
<keyword evidence="2 4" id="KW-0479">Metal-binding</keyword>
<evidence type="ECO:0000256" key="5">
    <source>
        <dbReference type="SAM" id="MobiDB-lite"/>
    </source>
</evidence>
<evidence type="ECO:0000256" key="4">
    <source>
        <dbReference type="PIRSR" id="PIRSR600898-1"/>
    </source>
</evidence>